<accession>A0A6C0U0M3</accession>
<dbReference type="Pfam" id="PF17782">
    <property type="entry name" value="WHD_DprA"/>
    <property type="match status" value="1"/>
</dbReference>
<comment type="similarity">
    <text evidence="1">Belongs to the DprA/Smf family.</text>
</comment>
<organism evidence="4 5">
    <name type="scientific">Kineobactrum salinum</name>
    <dbReference type="NCBI Taxonomy" id="2708301"/>
    <lineage>
        <taxon>Bacteria</taxon>
        <taxon>Pseudomonadati</taxon>
        <taxon>Pseudomonadota</taxon>
        <taxon>Gammaproteobacteria</taxon>
        <taxon>Cellvibrionales</taxon>
        <taxon>Halieaceae</taxon>
        <taxon>Kineobactrum</taxon>
    </lineage>
</organism>
<dbReference type="Gene3D" id="1.10.10.10">
    <property type="entry name" value="Winged helix-like DNA-binding domain superfamily/Winged helix DNA-binding domain"/>
    <property type="match status" value="1"/>
</dbReference>
<dbReference type="InterPro" id="IPR057666">
    <property type="entry name" value="DrpA_SLOG"/>
</dbReference>
<dbReference type="Gene3D" id="3.40.50.450">
    <property type="match status" value="1"/>
</dbReference>
<evidence type="ECO:0000313" key="5">
    <source>
        <dbReference type="Proteomes" id="UP000477680"/>
    </source>
</evidence>
<reference evidence="4 5" key="1">
    <citation type="submission" date="2020-02" db="EMBL/GenBank/DDBJ databases">
        <title>Genome sequencing for Kineobactrum sp. M2.</title>
        <authorList>
            <person name="Park S.-J."/>
        </authorList>
    </citation>
    <scope>NUCLEOTIDE SEQUENCE [LARGE SCALE GENOMIC DNA]</scope>
    <source>
        <strain evidence="4 5">M2</strain>
    </source>
</reference>
<dbReference type="AlphaFoldDB" id="A0A6C0U0M3"/>
<gene>
    <name evidence="4" type="primary">dprA</name>
    <name evidence="4" type="ORF">G3T16_09810</name>
</gene>
<feature type="domain" description="DprA winged helix" evidence="3">
    <location>
        <begin position="307"/>
        <end position="364"/>
    </location>
</feature>
<dbReference type="SUPFAM" id="SSF102405">
    <property type="entry name" value="MCP/YpsA-like"/>
    <property type="match status" value="1"/>
</dbReference>
<evidence type="ECO:0000313" key="4">
    <source>
        <dbReference type="EMBL" id="QIB65662.1"/>
    </source>
</evidence>
<sequence length="369" mass="38648">MDAAHTRLCLLLHSLPSLDNGQLRLLLSHYGSVSALYEAGDTGPPPGISAAAWHDIGLARRRGKHPQALGDVDRQLDALLGVDGHVLALGEPGYPGLLATIHDPPPLLYLRGQPEVLRQPQLAIVGSRKASPAGLRYARFLAAAAADAGLAVTSGLALGIDGAAHEGALQAGGGSVAVMATGVDAIYPRRHRQLALQLQQQGCLVSEFPPLTPPLPRHFPARNRIISGLSLGVLVVEAALPSGSLITAGTALEQGREVFAVPWFPEHRGGHGCLRLLRDGAVMVESAQDILAELGSLHRLQGELELASPAPAALSPEQHQLLDMVGFERVTVQELVHCSGRPVAEVLAALSALEAAGHVSRRGGAYLRC</sequence>
<dbReference type="PANTHER" id="PTHR43022">
    <property type="entry name" value="PROTEIN SMF"/>
    <property type="match status" value="1"/>
</dbReference>
<dbReference type="InterPro" id="IPR036388">
    <property type="entry name" value="WH-like_DNA-bd_sf"/>
</dbReference>
<evidence type="ECO:0000259" key="3">
    <source>
        <dbReference type="Pfam" id="PF17782"/>
    </source>
</evidence>
<dbReference type="InterPro" id="IPR041614">
    <property type="entry name" value="DprA_WH"/>
</dbReference>
<dbReference type="Proteomes" id="UP000477680">
    <property type="component" value="Chromosome"/>
</dbReference>
<dbReference type="Pfam" id="PF02481">
    <property type="entry name" value="DNA_processg_A"/>
    <property type="match status" value="1"/>
</dbReference>
<dbReference type="InterPro" id="IPR003488">
    <property type="entry name" value="DprA"/>
</dbReference>
<dbReference type="RefSeq" id="WP_163495049.1">
    <property type="nucleotide sequence ID" value="NZ_CP048711.1"/>
</dbReference>
<evidence type="ECO:0000256" key="1">
    <source>
        <dbReference type="ARBA" id="ARBA00006525"/>
    </source>
</evidence>
<keyword evidence="5" id="KW-1185">Reference proteome</keyword>
<name>A0A6C0U0M3_9GAMM</name>
<evidence type="ECO:0000259" key="2">
    <source>
        <dbReference type="Pfam" id="PF02481"/>
    </source>
</evidence>
<dbReference type="GO" id="GO:0009294">
    <property type="term" value="P:DNA-mediated transformation"/>
    <property type="evidence" value="ECO:0007669"/>
    <property type="project" value="InterPro"/>
</dbReference>
<feature type="domain" description="Smf/DprA SLOG" evidence="2">
    <location>
        <begin position="86"/>
        <end position="294"/>
    </location>
</feature>
<proteinExistence type="inferred from homology"/>
<dbReference type="NCBIfam" id="TIGR00732">
    <property type="entry name" value="dprA"/>
    <property type="match status" value="1"/>
</dbReference>
<dbReference type="KEGG" id="kim:G3T16_09810"/>
<dbReference type="EMBL" id="CP048711">
    <property type="protein sequence ID" value="QIB65662.1"/>
    <property type="molecule type" value="Genomic_DNA"/>
</dbReference>
<protein>
    <submittedName>
        <fullName evidence="4">DNA-protecting protein DprA</fullName>
    </submittedName>
</protein>
<dbReference type="PANTHER" id="PTHR43022:SF1">
    <property type="entry name" value="PROTEIN SMF"/>
    <property type="match status" value="1"/>
</dbReference>